<evidence type="ECO:0008006" key="3">
    <source>
        <dbReference type="Google" id="ProtNLM"/>
    </source>
</evidence>
<protein>
    <recommendedName>
        <fullName evidence="3">Pentatricopeptide</fullName>
    </recommendedName>
</protein>
<dbReference type="AlphaFoldDB" id="A0A2P6QPC8"/>
<dbReference type="Gene3D" id="1.25.40.10">
    <property type="entry name" value="Tetratricopeptide repeat domain"/>
    <property type="match status" value="1"/>
</dbReference>
<name>A0A2P6QPC8_ROSCH</name>
<keyword evidence="2" id="KW-1185">Reference proteome</keyword>
<dbReference type="InterPro" id="IPR011990">
    <property type="entry name" value="TPR-like_helical_dom_sf"/>
</dbReference>
<gene>
    <name evidence="1" type="ORF">RchiOBHm_Chr4g0387171</name>
</gene>
<proteinExistence type="predicted"/>
<evidence type="ECO:0000313" key="1">
    <source>
        <dbReference type="EMBL" id="PRQ36049.1"/>
    </source>
</evidence>
<dbReference type="EMBL" id="PDCK01000042">
    <property type="protein sequence ID" value="PRQ36049.1"/>
    <property type="molecule type" value="Genomic_DNA"/>
</dbReference>
<organism evidence="1 2">
    <name type="scientific">Rosa chinensis</name>
    <name type="common">China rose</name>
    <dbReference type="NCBI Taxonomy" id="74649"/>
    <lineage>
        <taxon>Eukaryota</taxon>
        <taxon>Viridiplantae</taxon>
        <taxon>Streptophyta</taxon>
        <taxon>Embryophyta</taxon>
        <taxon>Tracheophyta</taxon>
        <taxon>Spermatophyta</taxon>
        <taxon>Magnoliopsida</taxon>
        <taxon>eudicotyledons</taxon>
        <taxon>Gunneridae</taxon>
        <taxon>Pentapetalae</taxon>
        <taxon>rosids</taxon>
        <taxon>fabids</taxon>
        <taxon>Rosales</taxon>
        <taxon>Rosaceae</taxon>
        <taxon>Rosoideae</taxon>
        <taxon>Rosoideae incertae sedis</taxon>
        <taxon>Rosa</taxon>
    </lineage>
</organism>
<comment type="caution">
    <text evidence="1">The sequence shown here is derived from an EMBL/GenBank/DDBJ whole genome shotgun (WGS) entry which is preliminary data.</text>
</comment>
<accession>A0A2P6QPC8</accession>
<evidence type="ECO:0000313" key="2">
    <source>
        <dbReference type="Proteomes" id="UP000238479"/>
    </source>
</evidence>
<dbReference type="Proteomes" id="UP000238479">
    <property type="component" value="Chromosome 4"/>
</dbReference>
<sequence>MAAMLQLSPPLSATQLTKAKLISTCAEMGTFERCLERDVFIGNSLICFDAECGHLDCARKVFDGMLDRNTASWTNQRGLKLRLENNL</sequence>
<reference evidence="1 2" key="1">
    <citation type="journal article" date="2018" name="Nat. Genet.">
        <title>The Rosa genome provides new insights in the design of modern roses.</title>
        <authorList>
            <person name="Bendahmane M."/>
        </authorList>
    </citation>
    <scope>NUCLEOTIDE SEQUENCE [LARGE SCALE GENOMIC DNA]</scope>
    <source>
        <strain evidence="2">cv. Old Blush</strain>
    </source>
</reference>
<dbReference type="STRING" id="74649.A0A2P6QPC8"/>
<dbReference type="Gramene" id="PRQ36049">
    <property type="protein sequence ID" value="PRQ36049"/>
    <property type="gene ID" value="RchiOBHm_Chr4g0387171"/>
</dbReference>